<gene>
    <name evidence="3" type="ORF">CIB87_07540</name>
</gene>
<proteinExistence type="predicted"/>
<feature type="region of interest" description="Disordered" evidence="2">
    <location>
        <begin position="207"/>
        <end position="242"/>
    </location>
</feature>
<name>A0AA86IFT7_PRIMG</name>
<feature type="compositionally biased region" description="Basic and acidic residues" evidence="2">
    <location>
        <begin position="224"/>
        <end position="242"/>
    </location>
</feature>
<dbReference type="EMBL" id="CP022674">
    <property type="protein sequence ID" value="AXI28868.1"/>
    <property type="molecule type" value="Genomic_DNA"/>
</dbReference>
<evidence type="ECO:0000256" key="2">
    <source>
        <dbReference type="SAM" id="MobiDB-lite"/>
    </source>
</evidence>
<evidence type="ECO:0000256" key="1">
    <source>
        <dbReference type="SAM" id="Coils"/>
    </source>
</evidence>
<evidence type="ECO:0000313" key="3">
    <source>
        <dbReference type="EMBL" id="AXI28868.1"/>
    </source>
</evidence>
<organism evidence="3 4">
    <name type="scientific">Priestia megaterium</name>
    <name type="common">Bacillus megaterium</name>
    <dbReference type="NCBI Taxonomy" id="1404"/>
    <lineage>
        <taxon>Bacteria</taxon>
        <taxon>Bacillati</taxon>
        <taxon>Bacillota</taxon>
        <taxon>Bacilli</taxon>
        <taxon>Bacillales</taxon>
        <taxon>Bacillaceae</taxon>
        <taxon>Priestia</taxon>
    </lineage>
</organism>
<reference evidence="3 4" key="1">
    <citation type="submission" date="2017-07" db="EMBL/GenBank/DDBJ databases">
        <title>Isolation and development of strain Bacillus megaterium SR7 for enhanced growth and metabolite production under supercritical carbon dioxide.</title>
        <authorList>
            <person name="Freedman A.J.E."/>
            <person name="Peet K.C."/>
            <person name="Boock J.T."/>
            <person name="Penn K."/>
            <person name="Prather K.L.J."/>
            <person name="Thompson J.R."/>
        </authorList>
    </citation>
    <scope>NUCLEOTIDE SEQUENCE [LARGE SCALE GENOMIC DNA]</scope>
    <source>
        <strain evidence="3 4">SR7</strain>
    </source>
</reference>
<accession>A0AA86IFT7</accession>
<evidence type="ECO:0000313" key="4">
    <source>
        <dbReference type="Proteomes" id="UP000253834"/>
    </source>
</evidence>
<sequence length="242" mass="27701">MDEKVLNILQNIEKRLTDLEKNMNELSKKTVHSFHLDIKNIETLNLDELSYYLEHIDVKELSGTLNIGNTFPSQTNQYQVARKKGEKTANESDVNRKSGSQNHKAKNKEKGPSEISVKINERSVPYKLIHTEEMREPDQALESTFSIGDIHIGTIEDASAVNFGNNFPTNFRSHKKVSQGFGNILGNQNDIHDILSSLEEKDISEIYNEGQDEKPPEWLDTMIEEQKKEMGETGLNRDEKRE</sequence>
<feature type="coiled-coil region" evidence="1">
    <location>
        <begin position="2"/>
        <end position="29"/>
    </location>
</feature>
<keyword evidence="1" id="KW-0175">Coiled coil</keyword>
<dbReference type="Proteomes" id="UP000253834">
    <property type="component" value="Chromosome"/>
</dbReference>
<feature type="compositionally biased region" description="Basic and acidic residues" evidence="2">
    <location>
        <begin position="86"/>
        <end position="96"/>
    </location>
</feature>
<protein>
    <submittedName>
        <fullName evidence="3">Uncharacterized protein</fullName>
    </submittedName>
</protein>
<feature type="region of interest" description="Disordered" evidence="2">
    <location>
        <begin position="82"/>
        <end position="115"/>
    </location>
</feature>
<dbReference type="AlphaFoldDB" id="A0AA86IFT7"/>
<dbReference type="RefSeq" id="WP_114895060.1">
    <property type="nucleotide sequence ID" value="NZ_CP022674.1"/>
</dbReference>